<evidence type="ECO:0000313" key="2">
    <source>
        <dbReference type="Proteomes" id="UP000515163"/>
    </source>
</evidence>
<gene>
    <name evidence="3" type="primary">LOC116296530</name>
</gene>
<dbReference type="Proteomes" id="UP000515163">
    <property type="component" value="Unplaced"/>
</dbReference>
<dbReference type="KEGG" id="aten:116296530"/>
<protein>
    <submittedName>
        <fullName evidence="3">Uncharacterized protein LOC116296530 isoform X1</fullName>
    </submittedName>
</protein>
<sequence>MVHKLERWSYDNQGELDALEDIFKAPDWNEPALKPALSCILAPALCAVYGATKDGMNASSREAVKELSCIQVNIESVEEVPSGFFFDDDDDDEVFYKDDLSFSSSSSSPSNTRRPRSPELLYPPIPTLTAVKERLPVFFNYKYSSIFVSGYEAERQRTEKRTFGKDTALLLAERRSSYIKRRRDMEREECLIIENEIDNAIESKFYQLKMADELEKTGSKRTVRRAKLWRRCAAMAEVLAKEQAEALLWKRRYEEAAGIAFGNKYFH</sequence>
<accession>A0A6P8I5Z8</accession>
<dbReference type="AlphaFoldDB" id="A0A6P8I5Z8"/>
<proteinExistence type="predicted"/>
<evidence type="ECO:0000313" key="3">
    <source>
        <dbReference type="RefSeq" id="XP_031560417.1"/>
    </source>
</evidence>
<feature type="compositionally biased region" description="Low complexity" evidence="1">
    <location>
        <begin position="101"/>
        <end position="112"/>
    </location>
</feature>
<keyword evidence="2" id="KW-1185">Reference proteome</keyword>
<name>A0A6P8I5Z8_ACTTE</name>
<dbReference type="OrthoDB" id="5956565at2759"/>
<evidence type="ECO:0000256" key="1">
    <source>
        <dbReference type="SAM" id="MobiDB-lite"/>
    </source>
</evidence>
<reference evidence="3" key="1">
    <citation type="submission" date="2025-08" db="UniProtKB">
        <authorList>
            <consortium name="RefSeq"/>
        </authorList>
    </citation>
    <scope>IDENTIFICATION</scope>
    <source>
        <tissue evidence="3">Tentacle</tissue>
    </source>
</reference>
<organism evidence="2 3">
    <name type="scientific">Actinia tenebrosa</name>
    <name type="common">Australian red waratah sea anemone</name>
    <dbReference type="NCBI Taxonomy" id="6105"/>
    <lineage>
        <taxon>Eukaryota</taxon>
        <taxon>Metazoa</taxon>
        <taxon>Cnidaria</taxon>
        <taxon>Anthozoa</taxon>
        <taxon>Hexacorallia</taxon>
        <taxon>Actiniaria</taxon>
        <taxon>Actiniidae</taxon>
        <taxon>Actinia</taxon>
    </lineage>
</organism>
<dbReference type="GeneID" id="116296530"/>
<dbReference type="RefSeq" id="XP_031560417.1">
    <property type="nucleotide sequence ID" value="XM_031704557.1"/>
</dbReference>
<dbReference type="InParanoid" id="A0A6P8I5Z8"/>
<feature type="region of interest" description="Disordered" evidence="1">
    <location>
        <begin position="100"/>
        <end position="119"/>
    </location>
</feature>